<sequence length="100" mass="10859">LAATSQNTKPLAILSISRLDLQRRKWSSRRRLCMERSGRSGKDAASAMAADAVIRSISWTRAIQQIPISRAALRGLRLSSQDHRCPSGVETLTGSGVPTT</sequence>
<comment type="caution">
    <text evidence="1">The sequence shown here is derived from an EMBL/GenBank/DDBJ whole genome shotgun (WGS) entry which is preliminary data.</text>
</comment>
<feature type="non-terminal residue" evidence="1">
    <location>
        <position position="100"/>
    </location>
</feature>
<evidence type="ECO:0000313" key="2">
    <source>
        <dbReference type="Proteomes" id="UP000649617"/>
    </source>
</evidence>
<dbReference type="AlphaFoldDB" id="A0A812YH71"/>
<accession>A0A812YH71</accession>
<proteinExistence type="predicted"/>
<dbReference type="Proteomes" id="UP000649617">
    <property type="component" value="Unassembled WGS sequence"/>
</dbReference>
<evidence type="ECO:0000313" key="1">
    <source>
        <dbReference type="EMBL" id="CAE7778193.1"/>
    </source>
</evidence>
<gene>
    <name evidence="1" type="ORF">SPIL2461_LOCUS23081</name>
</gene>
<feature type="non-terminal residue" evidence="1">
    <location>
        <position position="1"/>
    </location>
</feature>
<protein>
    <submittedName>
        <fullName evidence="1">Uncharacterized protein</fullName>
    </submittedName>
</protein>
<reference evidence="1" key="1">
    <citation type="submission" date="2021-02" db="EMBL/GenBank/DDBJ databases">
        <authorList>
            <person name="Dougan E. K."/>
            <person name="Rhodes N."/>
            <person name="Thang M."/>
            <person name="Chan C."/>
        </authorList>
    </citation>
    <scope>NUCLEOTIDE SEQUENCE</scope>
</reference>
<keyword evidence="2" id="KW-1185">Reference proteome</keyword>
<dbReference type="EMBL" id="CAJNIZ010047911">
    <property type="protein sequence ID" value="CAE7778193.1"/>
    <property type="molecule type" value="Genomic_DNA"/>
</dbReference>
<organism evidence="1 2">
    <name type="scientific">Symbiodinium pilosum</name>
    <name type="common">Dinoflagellate</name>
    <dbReference type="NCBI Taxonomy" id="2952"/>
    <lineage>
        <taxon>Eukaryota</taxon>
        <taxon>Sar</taxon>
        <taxon>Alveolata</taxon>
        <taxon>Dinophyceae</taxon>
        <taxon>Suessiales</taxon>
        <taxon>Symbiodiniaceae</taxon>
        <taxon>Symbiodinium</taxon>
    </lineage>
</organism>
<name>A0A812YH71_SYMPI</name>